<sequence>MRLIHEFHLFCDFIISSSQLTPDTFCRKRFSDYKGFRGGPTL</sequence>
<gene>
    <name evidence="1" type="ORF">dnm_050890</name>
</gene>
<name>A0A975BPH0_9BACT</name>
<protein>
    <submittedName>
        <fullName evidence="1">Uncharacterized protein</fullName>
    </submittedName>
</protein>
<organism evidence="1 2">
    <name type="scientific">Desulfonema magnum</name>
    <dbReference type="NCBI Taxonomy" id="45655"/>
    <lineage>
        <taxon>Bacteria</taxon>
        <taxon>Pseudomonadati</taxon>
        <taxon>Thermodesulfobacteriota</taxon>
        <taxon>Desulfobacteria</taxon>
        <taxon>Desulfobacterales</taxon>
        <taxon>Desulfococcaceae</taxon>
        <taxon>Desulfonema</taxon>
    </lineage>
</organism>
<dbReference type="AlphaFoldDB" id="A0A975BPH0"/>
<dbReference type="Proteomes" id="UP000663722">
    <property type="component" value="Chromosome"/>
</dbReference>
<evidence type="ECO:0000313" key="2">
    <source>
        <dbReference type="Proteomes" id="UP000663722"/>
    </source>
</evidence>
<reference evidence="1" key="1">
    <citation type="journal article" date="2021" name="Microb. Physiol.">
        <title>Proteogenomic Insights into the Physiology of Marine, Sulfate-Reducing, Filamentous Desulfonema limicola and Desulfonema magnum.</title>
        <authorList>
            <person name="Schnaars V."/>
            <person name="Wohlbrand L."/>
            <person name="Scheve S."/>
            <person name="Hinrichs C."/>
            <person name="Reinhardt R."/>
            <person name="Rabus R."/>
        </authorList>
    </citation>
    <scope>NUCLEOTIDE SEQUENCE</scope>
    <source>
        <strain evidence="1">4be13</strain>
    </source>
</reference>
<dbReference type="EMBL" id="CP061800">
    <property type="protein sequence ID" value="QTA89042.1"/>
    <property type="molecule type" value="Genomic_DNA"/>
</dbReference>
<proteinExistence type="predicted"/>
<keyword evidence="2" id="KW-1185">Reference proteome</keyword>
<dbReference type="KEGG" id="dmm:dnm_050890"/>
<accession>A0A975BPH0</accession>
<evidence type="ECO:0000313" key="1">
    <source>
        <dbReference type="EMBL" id="QTA89042.1"/>
    </source>
</evidence>